<feature type="signal peptide" evidence="1">
    <location>
        <begin position="1"/>
        <end position="18"/>
    </location>
</feature>
<protein>
    <recommendedName>
        <fullName evidence="4">Lipoprotein</fullName>
    </recommendedName>
</protein>
<dbReference type="Proteomes" id="UP000215155">
    <property type="component" value="Unassembled WGS sequence"/>
</dbReference>
<evidence type="ECO:0000313" key="3">
    <source>
        <dbReference type="Proteomes" id="UP000215155"/>
    </source>
</evidence>
<comment type="caution">
    <text evidence="2">The sequence shown here is derived from an EMBL/GenBank/DDBJ whole genome shotgun (WGS) entry which is preliminary data.</text>
</comment>
<keyword evidence="1" id="KW-0732">Signal</keyword>
<dbReference type="RefSeq" id="WP_089543724.1">
    <property type="nucleotide sequence ID" value="NZ_NMPZ01000008.1"/>
</dbReference>
<accession>A0AA91TKN6</accession>
<reference evidence="2 3" key="1">
    <citation type="submission" date="2017-07" db="EMBL/GenBank/DDBJ databases">
        <title>Draft genome sequence of Prevotella copri isolated from the gut of healthy adult Indian.</title>
        <authorList>
            <person name="Das B."/>
            <person name="Bag S."/>
            <person name="Ghosh T.S."/>
        </authorList>
    </citation>
    <scope>NUCLEOTIDE SEQUENCE [LARGE SCALE GENOMIC DNA]</scope>
    <source>
        <strain evidence="2 3">Indica</strain>
    </source>
</reference>
<dbReference type="AlphaFoldDB" id="A0AA91TKN6"/>
<sequence length="338" mass="38833">MKVKKLIVFGMTMMFVLASCNQHPSFSSSQEALDGCKKQLQLLKQKQDASIEELSSLTSTWLEVQDSAYSAFGRDSSLNLKSPMAVAYFMVSDSIRTEISRLAFSKPRQLREVMYFKQHTAMQKEKMEKSDIYRDAVKYYEKLDDYPIYSSLQETMSAYSSLLSSAKPFRQGDELIKFIALEDKCFRSLMKYLSQVKPENLQQLTVATTRVFDGLYSSVGTQADEVNDRTMLYLSMRFNRRIVQNALACKDDILSRKRLSTAQKANYRWMLIQPFMAIDDYSAAVLTKEQGEQLLSLSDDLPGLLERLDAKKHVQDKENNLTEVLSDYFLKSYLSSIL</sequence>
<proteinExistence type="predicted"/>
<gene>
    <name evidence="2" type="ORF">CFT61_06930</name>
</gene>
<evidence type="ECO:0000313" key="2">
    <source>
        <dbReference type="EMBL" id="OXL44361.1"/>
    </source>
</evidence>
<name>A0AA91TKN6_9BACT</name>
<dbReference type="EMBL" id="NMPZ01000008">
    <property type="protein sequence ID" value="OXL44361.1"/>
    <property type="molecule type" value="Genomic_DNA"/>
</dbReference>
<evidence type="ECO:0000256" key="1">
    <source>
        <dbReference type="SAM" id="SignalP"/>
    </source>
</evidence>
<dbReference type="PROSITE" id="PS51257">
    <property type="entry name" value="PROKAR_LIPOPROTEIN"/>
    <property type="match status" value="1"/>
</dbReference>
<evidence type="ECO:0008006" key="4">
    <source>
        <dbReference type="Google" id="ProtNLM"/>
    </source>
</evidence>
<feature type="chain" id="PRO_5041698643" description="Lipoprotein" evidence="1">
    <location>
        <begin position="19"/>
        <end position="338"/>
    </location>
</feature>
<organism evidence="2 3">
    <name type="scientific">Segatella copri</name>
    <dbReference type="NCBI Taxonomy" id="165179"/>
    <lineage>
        <taxon>Bacteria</taxon>
        <taxon>Pseudomonadati</taxon>
        <taxon>Bacteroidota</taxon>
        <taxon>Bacteroidia</taxon>
        <taxon>Bacteroidales</taxon>
        <taxon>Prevotellaceae</taxon>
        <taxon>Segatella</taxon>
    </lineage>
</organism>